<dbReference type="InterPro" id="IPR052800">
    <property type="entry name" value="DNA_Repair_Helicase_ZGRF1"/>
</dbReference>
<dbReference type="PANTHER" id="PTHR28535">
    <property type="entry name" value="ZINC FINGER GRF-TYPE CONTAINING 1"/>
    <property type="match status" value="1"/>
</dbReference>
<dbReference type="EMBL" id="KK583198">
    <property type="protein sequence ID" value="KDO31244.1"/>
    <property type="molecule type" value="Genomic_DNA"/>
</dbReference>
<dbReference type="Pfam" id="PF10382">
    <property type="entry name" value="ZGRF1-like_N"/>
    <property type="match status" value="1"/>
</dbReference>
<sequence length="175" mass="18985">MSSDGIPCLYTKHKTQKAKTYHDGKLVKLSTKLMLYDVDGKSLDSKPYLPHEWNAQFPNFEFPKFLVEIDSCVMATPTSTLNTPSAAAVAPPPPSSFVSGRMPAPPGGAAKFQAPRGGFRAPKRKIDDAELAPTATPSAEANARMRQLDPAEAHQLSEPDDVTMCLSHNPRAGHR</sequence>
<keyword evidence="4" id="KW-1185">Reference proteome</keyword>
<reference evidence="3 4" key="1">
    <citation type="journal article" date="2013" name="PLoS Genet.">
        <title>Distinctive expansion of potential virulence genes in the genome of the oomycete fish pathogen Saprolegnia parasitica.</title>
        <authorList>
            <person name="Jiang R.H."/>
            <person name="de Bruijn I."/>
            <person name="Haas B.J."/>
            <person name="Belmonte R."/>
            <person name="Lobach L."/>
            <person name="Christie J."/>
            <person name="van den Ackerveken G."/>
            <person name="Bottin A."/>
            <person name="Bulone V."/>
            <person name="Diaz-Moreno S.M."/>
            <person name="Dumas B."/>
            <person name="Fan L."/>
            <person name="Gaulin E."/>
            <person name="Govers F."/>
            <person name="Grenville-Briggs L.J."/>
            <person name="Horner N.R."/>
            <person name="Levin J.Z."/>
            <person name="Mammella M."/>
            <person name="Meijer H.J."/>
            <person name="Morris P."/>
            <person name="Nusbaum C."/>
            <person name="Oome S."/>
            <person name="Phillips A.J."/>
            <person name="van Rooyen D."/>
            <person name="Rzeszutek E."/>
            <person name="Saraiva M."/>
            <person name="Secombes C.J."/>
            <person name="Seidl M.F."/>
            <person name="Snel B."/>
            <person name="Stassen J.H."/>
            <person name="Sykes S."/>
            <person name="Tripathy S."/>
            <person name="van den Berg H."/>
            <person name="Vega-Arreguin J.C."/>
            <person name="Wawra S."/>
            <person name="Young S.K."/>
            <person name="Zeng Q."/>
            <person name="Dieguez-Uribeondo J."/>
            <person name="Russ C."/>
            <person name="Tyler B.M."/>
            <person name="van West P."/>
        </authorList>
    </citation>
    <scope>NUCLEOTIDE SEQUENCE [LARGE SCALE GENOMIC DNA]</scope>
    <source>
        <strain evidence="3 4">CBS 223.65</strain>
    </source>
</reference>
<feature type="compositionally biased region" description="Basic and acidic residues" evidence="1">
    <location>
        <begin position="146"/>
        <end position="157"/>
    </location>
</feature>
<dbReference type="InterPro" id="IPR018838">
    <property type="entry name" value="ZGRF1-like_N"/>
</dbReference>
<accession>A0A067CKL2</accession>
<protein>
    <recommendedName>
        <fullName evidence="2">5'-3' DNA helicase ZGRF1-like N-terminal domain-containing protein</fullName>
    </recommendedName>
</protein>
<dbReference type="KEGG" id="spar:SPRG_03862"/>
<gene>
    <name evidence="3" type="ORF">SPRG_03862</name>
</gene>
<dbReference type="GO" id="GO:0005634">
    <property type="term" value="C:nucleus"/>
    <property type="evidence" value="ECO:0007669"/>
    <property type="project" value="TreeGrafter"/>
</dbReference>
<dbReference type="RefSeq" id="XP_012197847.1">
    <property type="nucleotide sequence ID" value="XM_012342457.1"/>
</dbReference>
<dbReference type="OrthoDB" id="71559at2759"/>
<dbReference type="GO" id="GO:0035861">
    <property type="term" value="C:site of double-strand break"/>
    <property type="evidence" value="ECO:0007669"/>
    <property type="project" value="TreeGrafter"/>
</dbReference>
<evidence type="ECO:0000313" key="3">
    <source>
        <dbReference type="EMBL" id="KDO31244.1"/>
    </source>
</evidence>
<evidence type="ECO:0000259" key="2">
    <source>
        <dbReference type="Pfam" id="PF10382"/>
    </source>
</evidence>
<feature type="region of interest" description="Disordered" evidence="1">
    <location>
        <begin position="80"/>
        <end position="175"/>
    </location>
</feature>
<dbReference type="AlphaFoldDB" id="A0A067CKL2"/>
<evidence type="ECO:0000313" key="4">
    <source>
        <dbReference type="Proteomes" id="UP000030745"/>
    </source>
</evidence>
<feature type="domain" description="5'-3' DNA helicase ZGRF1-like N-terminal" evidence="2">
    <location>
        <begin position="8"/>
        <end position="74"/>
    </location>
</feature>
<dbReference type="GO" id="GO:0006302">
    <property type="term" value="P:double-strand break repair"/>
    <property type="evidence" value="ECO:0007669"/>
    <property type="project" value="TreeGrafter"/>
</dbReference>
<dbReference type="VEuPathDB" id="FungiDB:SPRG_03862"/>
<name>A0A067CKL2_SAPPC</name>
<evidence type="ECO:0000256" key="1">
    <source>
        <dbReference type="SAM" id="MobiDB-lite"/>
    </source>
</evidence>
<dbReference type="GeneID" id="24126340"/>
<proteinExistence type="predicted"/>
<dbReference type="PANTHER" id="PTHR28535:SF1">
    <property type="entry name" value="PROTEIN ZGRF1"/>
    <property type="match status" value="1"/>
</dbReference>
<organism evidence="3 4">
    <name type="scientific">Saprolegnia parasitica (strain CBS 223.65)</name>
    <dbReference type="NCBI Taxonomy" id="695850"/>
    <lineage>
        <taxon>Eukaryota</taxon>
        <taxon>Sar</taxon>
        <taxon>Stramenopiles</taxon>
        <taxon>Oomycota</taxon>
        <taxon>Saprolegniomycetes</taxon>
        <taxon>Saprolegniales</taxon>
        <taxon>Saprolegniaceae</taxon>
        <taxon>Saprolegnia</taxon>
    </lineage>
</organism>
<dbReference type="Proteomes" id="UP000030745">
    <property type="component" value="Unassembled WGS sequence"/>
</dbReference>